<dbReference type="GO" id="GO:0005524">
    <property type="term" value="F:ATP binding"/>
    <property type="evidence" value="ECO:0007669"/>
    <property type="project" value="InterPro"/>
</dbReference>
<protein>
    <recommendedName>
        <fullName evidence="1">Helicase ATP-binding domain-containing protein</fullName>
    </recommendedName>
</protein>
<sequence length="813" mass="90632">METFANGTILGRLKVLEIYEYYDGPRLFASSNQLGSVFLVLWIRSIEAVDEYYVQTMSLQLFQKLRNGQVSLRDVFLGGENGGLILLEVSRQSGKEKTAYITGEQIEKALLPFQGELVKATLPMPFIESRTEIPMVSVSYARNGSSTRANALGMRPMQERAYEKRGEQFLLIKSPPASGKSRALMFIALDKLEHQGLKQAIIVVPERSIGASFNDEPLTKFGFRSDWHVEPRWNLCNAPGGDNGSKVQAVGAFLESSDKVLVCTHATFRFAVDQYGVEKFDDRLIAVDEFHHVSANPDNKLGAHLGQFIARERVHIVAMTGSYFRGDAEAVLSPQDEEKFDTITYTYYEQLNGYEYLKQLDIGYFFYSGSYIEDIPKVLDVSEKTIIHIPNVNSRESTKRGKTTEVSEIMGALGSWEGKDPATGFDLVRLADGCILKIADLVDDGPDRHAKVLASLKDASQKNNRDNVDIIIALGMAKEGFDWIWCDHALTIGYRSSLTEIVQIIGRATRDAPGKIRTRFSNLIAAPDASDEAVNEAVNDTLKAIAASLLMEQVLAPRFEFRQKNSENRPADGYDYGEGGYDPDKCNVGFNEQTGRFQIEIKGLTPPKSVEAARICQEDLNEVIAAFVQDKTAVEQGLFNEDLVPEELTQVRLGKIIKDKYPELDTEDQEAVRQHAIAALALTQQAKKEVLGGGGTEPSANTALIDGVRRYVMDVRELDIDLIDRINPFGEARAILGKTMNEDNLRQVAAAISAKKTKLTPEEAKELAIRAVKFKKERGRIPSIDSQDAWERRMAEGAAAFVRYKDEGRYERN</sequence>
<dbReference type="SMART" id="SM00487">
    <property type="entry name" value="DEXDc"/>
    <property type="match status" value="1"/>
</dbReference>
<organism evidence="2 3">
    <name type="scientific">Tunturiibacter lichenicola</name>
    <dbReference type="NCBI Taxonomy" id="2051959"/>
    <lineage>
        <taxon>Bacteria</taxon>
        <taxon>Pseudomonadati</taxon>
        <taxon>Acidobacteriota</taxon>
        <taxon>Terriglobia</taxon>
        <taxon>Terriglobales</taxon>
        <taxon>Acidobacteriaceae</taxon>
        <taxon>Tunturiibacter</taxon>
    </lineage>
</organism>
<comment type="caution">
    <text evidence="2">The sequence shown here is derived from an EMBL/GenBank/DDBJ whole genome shotgun (WGS) entry which is preliminary data.</text>
</comment>
<accession>A0A852VCL0</accession>
<dbReference type="GO" id="GO:0003676">
    <property type="term" value="F:nucleic acid binding"/>
    <property type="evidence" value="ECO:0007669"/>
    <property type="project" value="InterPro"/>
</dbReference>
<dbReference type="InterPro" id="IPR011545">
    <property type="entry name" value="DEAD/DEAH_box_helicase_dom"/>
</dbReference>
<dbReference type="SUPFAM" id="SSF52540">
    <property type="entry name" value="P-loop containing nucleoside triphosphate hydrolases"/>
    <property type="match status" value="1"/>
</dbReference>
<dbReference type="InterPro" id="IPR027417">
    <property type="entry name" value="P-loop_NTPase"/>
</dbReference>
<evidence type="ECO:0000313" key="3">
    <source>
        <dbReference type="Proteomes" id="UP000564385"/>
    </source>
</evidence>
<evidence type="ECO:0000313" key="2">
    <source>
        <dbReference type="EMBL" id="NYF88569.1"/>
    </source>
</evidence>
<dbReference type="Proteomes" id="UP000564385">
    <property type="component" value="Unassembled WGS sequence"/>
</dbReference>
<dbReference type="AlphaFoldDB" id="A0A852VCL0"/>
<proteinExistence type="predicted"/>
<name>A0A852VCL0_9BACT</name>
<feature type="domain" description="Helicase ATP-binding" evidence="1">
    <location>
        <begin position="161"/>
        <end position="341"/>
    </location>
</feature>
<gene>
    <name evidence="2" type="ORF">HDF08_000636</name>
</gene>
<reference evidence="2 3" key="1">
    <citation type="submission" date="2020-07" db="EMBL/GenBank/DDBJ databases">
        <title>Genomic Encyclopedia of Type Strains, Phase IV (KMG-V): Genome sequencing to study the core and pangenomes of soil and plant-associated prokaryotes.</title>
        <authorList>
            <person name="Whitman W."/>
        </authorList>
    </citation>
    <scope>NUCLEOTIDE SEQUENCE [LARGE SCALE GENOMIC DNA]</scope>
    <source>
        <strain evidence="2 3">M8UP22</strain>
    </source>
</reference>
<dbReference type="InterPro" id="IPR014001">
    <property type="entry name" value="Helicase_ATP-bd"/>
</dbReference>
<dbReference type="PROSITE" id="PS51192">
    <property type="entry name" value="HELICASE_ATP_BIND_1"/>
    <property type="match status" value="1"/>
</dbReference>
<dbReference type="Pfam" id="PF00270">
    <property type="entry name" value="DEAD"/>
    <property type="match status" value="1"/>
</dbReference>
<dbReference type="InterPro" id="IPR046482">
    <property type="entry name" value="DUF6575"/>
</dbReference>
<dbReference type="Pfam" id="PF20215">
    <property type="entry name" value="DUF6575"/>
    <property type="match status" value="1"/>
</dbReference>
<evidence type="ECO:0000259" key="1">
    <source>
        <dbReference type="PROSITE" id="PS51192"/>
    </source>
</evidence>
<dbReference type="Gene3D" id="3.40.50.300">
    <property type="entry name" value="P-loop containing nucleotide triphosphate hydrolases"/>
    <property type="match status" value="2"/>
</dbReference>
<dbReference type="EMBL" id="JACCCU010000001">
    <property type="protein sequence ID" value="NYF88569.1"/>
    <property type="molecule type" value="Genomic_DNA"/>
</dbReference>